<evidence type="ECO:0000259" key="10">
    <source>
        <dbReference type="Pfam" id="PF01794"/>
    </source>
</evidence>
<protein>
    <recommendedName>
        <fullName evidence="15">FAD-binding FR-type domain-containing protein</fullName>
    </recommendedName>
</protein>
<dbReference type="GO" id="GO:0005886">
    <property type="term" value="C:plasma membrane"/>
    <property type="evidence" value="ECO:0007669"/>
    <property type="project" value="TreeGrafter"/>
</dbReference>
<dbReference type="InterPro" id="IPR013130">
    <property type="entry name" value="Fe3_Rdtase_TM_dom"/>
</dbReference>
<dbReference type="GO" id="GO:0006826">
    <property type="term" value="P:iron ion transport"/>
    <property type="evidence" value="ECO:0007669"/>
    <property type="project" value="TreeGrafter"/>
</dbReference>
<reference evidence="13" key="1">
    <citation type="submission" date="2023-08" db="EMBL/GenBank/DDBJ databases">
        <title>Black Yeasts Isolated from many extreme environments.</title>
        <authorList>
            <person name="Coleine C."/>
            <person name="Stajich J.E."/>
            <person name="Selbmann L."/>
        </authorList>
    </citation>
    <scope>NUCLEOTIDE SEQUENCE</scope>
    <source>
        <strain evidence="13">CCFEE 5810</strain>
    </source>
</reference>
<evidence type="ECO:0000256" key="5">
    <source>
        <dbReference type="ARBA" id="ARBA00022989"/>
    </source>
</evidence>
<evidence type="ECO:0008006" key="15">
    <source>
        <dbReference type="Google" id="ProtNLM"/>
    </source>
</evidence>
<dbReference type="InterPro" id="IPR013121">
    <property type="entry name" value="Fe_red_NAD-bd_6"/>
</dbReference>
<keyword evidence="6" id="KW-0560">Oxidoreductase</keyword>
<dbReference type="GO" id="GO:0006879">
    <property type="term" value="P:intracellular iron ion homeostasis"/>
    <property type="evidence" value="ECO:0007669"/>
    <property type="project" value="TreeGrafter"/>
</dbReference>
<proteinExistence type="predicted"/>
<evidence type="ECO:0000256" key="2">
    <source>
        <dbReference type="ARBA" id="ARBA00022448"/>
    </source>
</evidence>
<dbReference type="Gene3D" id="3.40.50.80">
    <property type="entry name" value="Nucleotide-binding domain of ferredoxin-NADP reductase (FNR) module"/>
    <property type="match status" value="1"/>
</dbReference>
<dbReference type="Proteomes" id="UP001310594">
    <property type="component" value="Unassembled WGS sequence"/>
</dbReference>
<feature type="transmembrane region" description="Helical" evidence="9">
    <location>
        <begin position="20"/>
        <end position="42"/>
    </location>
</feature>
<feature type="transmembrane region" description="Helical" evidence="9">
    <location>
        <begin position="222"/>
        <end position="238"/>
    </location>
</feature>
<keyword evidence="2" id="KW-0813">Transport</keyword>
<dbReference type="CDD" id="cd06186">
    <property type="entry name" value="NOX_Duox_like_FAD_NADP"/>
    <property type="match status" value="1"/>
</dbReference>
<feature type="transmembrane region" description="Helical" evidence="9">
    <location>
        <begin position="135"/>
        <end position="155"/>
    </location>
</feature>
<dbReference type="Pfam" id="PF01794">
    <property type="entry name" value="Ferric_reduct"/>
    <property type="match status" value="1"/>
</dbReference>
<accession>A0AAN7VYD7</accession>
<feature type="transmembrane region" description="Helical" evidence="9">
    <location>
        <begin position="63"/>
        <end position="85"/>
    </location>
</feature>
<keyword evidence="7" id="KW-0406">Ion transport</keyword>
<dbReference type="Pfam" id="PF08030">
    <property type="entry name" value="NAD_binding_6"/>
    <property type="match status" value="1"/>
</dbReference>
<feature type="transmembrane region" description="Helical" evidence="9">
    <location>
        <begin position="195"/>
        <end position="216"/>
    </location>
</feature>
<organism evidence="13 14">
    <name type="scientific">Elasticomyces elasticus</name>
    <dbReference type="NCBI Taxonomy" id="574655"/>
    <lineage>
        <taxon>Eukaryota</taxon>
        <taxon>Fungi</taxon>
        <taxon>Dikarya</taxon>
        <taxon>Ascomycota</taxon>
        <taxon>Pezizomycotina</taxon>
        <taxon>Dothideomycetes</taxon>
        <taxon>Dothideomycetidae</taxon>
        <taxon>Mycosphaerellales</taxon>
        <taxon>Teratosphaeriaceae</taxon>
        <taxon>Elasticomyces</taxon>
    </lineage>
</organism>
<feature type="domain" description="Ferric reductase NAD binding" evidence="12">
    <location>
        <begin position="349"/>
        <end position="516"/>
    </location>
</feature>
<evidence type="ECO:0000256" key="6">
    <source>
        <dbReference type="ARBA" id="ARBA00023002"/>
    </source>
</evidence>
<dbReference type="GO" id="GO:0000293">
    <property type="term" value="F:ferric-chelate reductase activity"/>
    <property type="evidence" value="ECO:0007669"/>
    <property type="project" value="UniProtKB-ARBA"/>
</dbReference>
<gene>
    <name evidence="13" type="ORF">LTR97_000549</name>
</gene>
<evidence type="ECO:0000259" key="12">
    <source>
        <dbReference type="Pfam" id="PF08030"/>
    </source>
</evidence>
<dbReference type="InterPro" id="IPR013112">
    <property type="entry name" value="FAD-bd_8"/>
</dbReference>
<feature type="domain" description="Ferric oxidoreductase" evidence="10">
    <location>
        <begin position="97"/>
        <end position="210"/>
    </location>
</feature>
<evidence type="ECO:0000259" key="11">
    <source>
        <dbReference type="Pfam" id="PF08022"/>
    </source>
</evidence>
<evidence type="ECO:0000256" key="4">
    <source>
        <dbReference type="ARBA" id="ARBA00022982"/>
    </source>
</evidence>
<sequence length="539" mass="59467">MESAQELKLFTEASLSNQAAAKHFGIAVGGLIGLFTVGHWVQRFSRRRRGYAKLLDGVLTQRLKGHLVPVAAYLAINIILTFTNVNWTMQTFLAKRLGWMTLCNLCVAVFLGLKNTPLSPLAGKSYESINVLHRYCGYTTIMYMVLHSTVYVSGLQKAGALFVMMDPKQYAAAAAGLSLLVLLMSTLIRKRQYELFVTLHLCIVALVLATVCYHVYQPPYISTMTVVIIGLALVFWILDRSLRLGRWILNGYGNHCTLTPRPGNATKITMRHSIKATPGSHAFLWIPSIKLVQTHPFTLVSNDPAEFIVHARDGFTKALFTAAVKSPGKALRAAIEGPYGHMPNIATTDKLVLIAGGSGVTFAMSLALHWTKQARLYAPQPSTVEFVWAVRSRAYLRWFEAELTELEAHPAVNVCIYVTGASSTDKHDTAKPVPLRTMLPAHVAGRYQETLEMNERVENMFNSSLSVDEVNGLPSPCHYGRPDAGVVLDRAVVGMSRTDRLLVAVSGPAGMLKDARVATGKLMRTNMPTIQLHLEEFGW</sequence>
<feature type="transmembrane region" description="Helical" evidence="9">
    <location>
        <begin position="170"/>
        <end position="188"/>
    </location>
</feature>
<keyword evidence="8 9" id="KW-0472">Membrane</keyword>
<dbReference type="GO" id="GO:0015677">
    <property type="term" value="P:copper ion import"/>
    <property type="evidence" value="ECO:0007669"/>
    <property type="project" value="TreeGrafter"/>
</dbReference>
<evidence type="ECO:0000313" key="14">
    <source>
        <dbReference type="Proteomes" id="UP001310594"/>
    </source>
</evidence>
<dbReference type="SFLD" id="SFLDG01168">
    <property type="entry name" value="Ferric_reductase_subgroup_(FRE"/>
    <property type="match status" value="1"/>
</dbReference>
<evidence type="ECO:0000256" key="9">
    <source>
        <dbReference type="SAM" id="Phobius"/>
    </source>
</evidence>
<keyword evidence="5 9" id="KW-1133">Transmembrane helix</keyword>
<keyword evidence="3 9" id="KW-0812">Transmembrane</keyword>
<dbReference type="InterPro" id="IPR051410">
    <property type="entry name" value="Ferric/Cupric_Reductase"/>
</dbReference>
<dbReference type="Pfam" id="PF08022">
    <property type="entry name" value="FAD_binding_8"/>
    <property type="match status" value="1"/>
</dbReference>
<name>A0AAN7VYD7_9PEZI</name>
<evidence type="ECO:0000256" key="8">
    <source>
        <dbReference type="ARBA" id="ARBA00023136"/>
    </source>
</evidence>
<dbReference type="SFLD" id="SFLDS00052">
    <property type="entry name" value="Ferric_Reductase_Domain"/>
    <property type="match status" value="1"/>
</dbReference>
<evidence type="ECO:0000256" key="3">
    <source>
        <dbReference type="ARBA" id="ARBA00022692"/>
    </source>
</evidence>
<evidence type="ECO:0000256" key="7">
    <source>
        <dbReference type="ARBA" id="ARBA00023065"/>
    </source>
</evidence>
<comment type="subcellular location">
    <subcellularLocation>
        <location evidence="1">Membrane</location>
        <topology evidence="1">Multi-pass membrane protein</topology>
    </subcellularLocation>
</comment>
<feature type="domain" description="FAD-binding 8" evidence="11">
    <location>
        <begin position="262"/>
        <end position="341"/>
    </location>
</feature>
<feature type="transmembrane region" description="Helical" evidence="9">
    <location>
        <begin position="351"/>
        <end position="370"/>
    </location>
</feature>
<dbReference type="EMBL" id="JAVRQU010000001">
    <property type="protein sequence ID" value="KAK5708009.1"/>
    <property type="molecule type" value="Genomic_DNA"/>
</dbReference>
<evidence type="ECO:0000256" key="1">
    <source>
        <dbReference type="ARBA" id="ARBA00004141"/>
    </source>
</evidence>
<evidence type="ECO:0000313" key="13">
    <source>
        <dbReference type="EMBL" id="KAK5708009.1"/>
    </source>
</evidence>
<comment type="caution">
    <text evidence="13">The sequence shown here is derived from an EMBL/GenBank/DDBJ whole genome shotgun (WGS) entry which is preliminary data.</text>
</comment>
<dbReference type="PANTHER" id="PTHR32361">
    <property type="entry name" value="FERRIC/CUPRIC REDUCTASE TRANSMEMBRANE COMPONENT"/>
    <property type="match status" value="1"/>
</dbReference>
<dbReference type="PANTHER" id="PTHR32361:SF28">
    <property type="entry name" value="FRP1P"/>
    <property type="match status" value="1"/>
</dbReference>
<dbReference type="AlphaFoldDB" id="A0AAN7VYD7"/>
<dbReference type="InterPro" id="IPR039261">
    <property type="entry name" value="FNR_nucleotide-bd"/>
</dbReference>
<keyword evidence="4" id="KW-0249">Electron transport</keyword>
<dbReference type="SUPFAM" id="SSF52343">
    <property type="entry name" value="Ferredoxin reductase-like, C-terminal NADP-linked domain"/>
    <property type="match status" value="1"/>
</dbReference>
<feature type="transmembrane region" description="Helical" evidence="9">
    <location>
        <begin position="97"/>
        <end position="114"/>
    </location>
</feature>